<evidence type="ECO:0000313" key="1">
    <source>
        <dbReference type="EMBL" id="DAE13900.1"/>
    </source>
</evidence>
<organism evidence="1">
    <name type="scientific">Siphoviridae sp. cty1O100</name>
    <dbReference type="NCBI Taxonomy" id="2825743"/>
    <lineage>
        <taxon>Viruses</taxon>
        <taxon>Duplodnaviria</taxon>
        <taxon>Heunggongvirae</taxon>
        <taxon>Uroviricota</taxon>
        <taxon>Caudoviricetes</taxon>
    </lineage>
</organism>
<sequence>MNRRSFIRNNLKQRYIMWNIFKKKNPMYSKLKDLTTIVTTFNLFKKVGMVLWRRKDKILLIEESLAIIKLNEGRDGFLKFLNQAVVWQNIQLINEGYDAYRLKVETEAVRKAQKQFAMLTKADLARIRQRARADMQPLPLEKLDYIKEFDIFVVRASAPSAQEATEESGQLLALGHYDGEKVEMAMYDDIKLNLQSDRNEQSEK</sequence>
<accession>A0A8S5Q5U7</accession>
<dbReference type="EMBL" id="BK015572">
    <property type="protein sequence ID" value="DAE13900.1"/>
    <property type="molecule type" value="Genomic_DNA"/>
</dbReference>
<reference evidence="1" key="1">
    <citation type="journal article" date="2021" name="Proc. Natl. Acad. Sci. U.S.A.">
        <title>A Catalog of Tens of Thousands of Viruses from Human Metagenomes Reveals Hidden Associations with Chronic Diseases.</title>
        <authorList>
            <person name="Tisza M.J."/>
            <person name="Buck C.B."/>
        </authorList>
    </citation>
    <scope>NUCLEOTIDE SEQUENCE</scope>
    <source>
        <strain evidence="1">Cty1O100</strain>
    </source>
</reference>
<name>A0A8S5Q5U7_9CAUD</name>
<proteinExistence type="predicted"/>
<protein>
    <submittedName>
        <fullName evidence="1">Uncharacterized protein</fullName>
    </submittedName>
</protein>